<dbReference type="PROSITE" id="PS51379">
    <property type="entry name" value="4FE4S_FER_2"/>
    <property type="match status" value="2"/>
</dbReference>
<dbReference type="OrthoDB" id="35334at2157"/>
<dbReference type="InterPro" id="IPR007516">
    <property type="entry name" value="Co_F420_Hydgase/DH_bsu_N"/>
</dbReference>
<dbReference type="PANTHER" id="PTHR31332:SF6">
    <property type="entry name" value="FORMATE DEHYDROGENASE SUBUNIT BETA"/>
    <property type="match status" value="1"/>
</dbReference>
<dbReference type="PROSITE" id="PS00198">
    <property type="entry name" value="4FE4S_FER_1"/>
    <property type="match status" value="2"/>
</dbReference>
<dbReference type="STRING" id="351160.RCIX2372"/>
<dbReference type="Gene3D" id="3.30.70.20">
    <property type="match status" value="1"/>
</dbReference>
<evidence type="ECO:0000313" key="7">
    <source>
        <dbReference type="EMBL" id="CAJ37465.1"/>
    </source>
</evidence>
<keyword evidence="8" id="KW-1185">Reference proteome</keyword>
<keyword evidence="3 7" id="KW-0560">Oxidoreductase</keyword>
<name>Q0W2C8_METAR</name>
<dbReference type="Proteomes" id="UP000000663">
    <property type="component" value="Chromosome"/>
</dbReference>
<feature type="domain" description="4Fe-4S ferredoxin-type" evidence="6">
    <location>
        <begin position="308"/>
        <end position="336"/>
    </location>
</feature>
<keyword evidence="4" id="KW-0408">Iron</keyword>
<evidence type="ECO:0000256" key="2">
    <source>
        <dbReference type="ARBA" id="ARBA00022723"/>
    </source>
</evidence>
<proteinExistence type="predicted"/>
<evidence type="ECO:0000256" key="5">
    <source>
        <dbReference type="ARBA" id="ARBA00023014"/>
    </source>
</evidence>
<evidence type="ECO:0000313" key="8">
    <source>
        <dbReference type="Proteomes" id="UP000000663"/>
    </source>
</evidence>
<organism evidence="7 8">
    <name type="scientific">Methanocella arvoryzae (strain DSM 22066 / NBRC 105507 / MRE50)</name>
    <dbReference type="NCBI Taxonomy" id="351160"/>
    <lineage>
        <taxon>Archaea</taxon>
        <taxon>Methanobacteriati</taxon>
        <taxon>Methanobacteriota</taxon>
        <taxon>Stenosarchaea group</taxon>
        <taxon>Methanomicrobia</taxon>
        <taxon>Methanocellales</taxon>
        <taxon>Methanocellaceae</taxon>
        <taxon>Methanocella</taxon>
    </lineage>
</organism>
<gene>
    <name evidence="7" type="primary">fdhB-2</name>
    <name evidence="7" type="ORF">RCIX2372</name>
</gene>
<dbReference type="SUPFAM" id="SSF46548">
    <property type="entry name" value="alpha-helical ferredoxin"/>
    <property type="match status" value="1"/>
</dbReference>
<dbReference type="InterPro" id="IPR017896">
    <property type="entry name" value="4Fe4S_Fe-S-bd"/>
</dbReference>
<dbReference type="PANTHER" id="PTHR31332">
    <property type="entry name" value="7-HYDROXYMETHYL CHLOROPHYLL A REDUCTASE, CHLOROPLASTIC"/>
    <property type="match status" value="1"/>
</dbReference>
<dbReference type="InterPro" id="IPR007525">
    <property type="entry name" value="FrhB_FdhB_C"/>
</dbReference>
<protein>
    <submittedName>
        <fullName evidence="7">Formate dehydrogenase, beta subunit</fullName>
        <ecNumber evidence="7">1.2.1.2</ecNumber>
    </submittedName>
</protein>
<dbReference type="Pfam" id="PF13183">
    <property type="entry name" value="Fer4_8"/>
    <property type="match status" value="1"/>
</dbReference>
<dbReference type="InterPro" id="IPR045220">
    <property type="entry name" value="FRHB/FDHB/HCAR-like"/>
</dbReference>
<dbReference type="AlphaFoldDB" id="Q0W2C8"/>
<reference evidence="7 8" key="1">
    <citation type="journal article" date="2006" name="Science">
        <title>Genome of rice cluster I archaea -- the key methane producers in the rice rhizosphere.</title>
        <authorList>
            <person name="Erkel C."/>
            <person name="Kube M."/>
            <person name="Reinhardt R."/>
            <person name="Liesack W."/>
        </authorList>
    </citation>
    <scope>NUCLEOTIDE SEQUENCE [LARGE SCALE GENOMIC DNA]</scope>
    <source>
        <strain evidence="8">DSM 22066 / NBRC 105507 / MRE50</strain>
    </source>
</reference>
<dbReference type="GeneID" id="5145469"/>
<dbReference type="InterPro" id="IPR017900">
    <property type="entry name" value="4Fe4S_Fe_S_CS"/>
</dbReference>
<dbReference type="Pfam" id="PF04422">
    <property type="entry name" value="FrhB_FdhB_N"/>
    <property type="match status" value="1"/>
</dbReference>
<keyword evidence="2" id="KW-0479">Metal-binding</keyword>
<dbReference type="GO" id="GO:0052592">
    <property type="term" value="F:oxidoreductase activity, acting on CH or CH2 groups, with an iron-sulfur protein as acceptor"/>
    <property type="evidence" value="ECO:0007669"/>
    <property type="project" value="TreeGrafter"/>
</dbReference>
<feature type="domain" description="4Fe-4S ferredoxin-type" evidence="6">
    <location>
        <begin position="260"/>
        <end position="288"/>
    </location>
</feature>
<accession>Q0W2C8</accession>
<dbReference type="EC" id="1.2.1.2" evidence="7"/>
<evidence type="ECO:0000256" key="3">
    <source>
        <dbReference type="ARBA" id="ARBA00023002"/>
    </source>
</evidence>
<dbReference type="GO" id="GO:0046872">
    <property type="term" value="F:metal ion binding"/>
    <property type="evidence" value="ECO:0007669"/>
    <property type="project" value="UniProtKB-KW"/>
</dbReference>
<evidence type="ECO:0000256" key="1">
    <source>
        <dbReference type="ARBA" id="ARBA00001974"/>
    </source>
</evidence>
<dbReference type="KEGG" id="rci:RCIX2372"/>
<dbReference type="PATRIC" id="fig|351160.9.peg.817"/>
<dbReference type="Pfam" id="PF04432">
    <property type="entry name" value="FrhB_FdhB_C"/>
    <property type="match status" value="1"/>
</dbReference>
<comment type="cofactor">
    <cofactor evidence="1">
        <name>FAD</name>
        <dbReference type="ChEBI" id="CHEBI:57692"/>
    </cofactor>
</comment>
<dbReference type="EMBL" id="AM114193">
    <property type="protein sequence ID" value="CAJ37465.1"/>
    <property type="molecule type" value="Genomic_DNA"/>
</dbReference>
<dbReference type="eggNOG" id="arCOG02653">
    <property type="taxonomic scope" value="Archaea"/>
</dbReference>
<dbReference type="RefSeq" id="WP_012035116.1">
    <property type="nucleotide sequence ID" value="NC_009464.1"/>
</dbReference>
<sequence length="347" mass="38193">MITRGDMYYVTTTDEDIRRKAQNGGAITTMLKHALEAGLIDAAVVMIKGADIYDGVPTVITSPDEVIRSAGSLHSAHINIGRFIARHLDGARNMKIAVTVKPCDARTLVKLGSMGKVRLENVTMIGLNCGGTVHPIRTRELIERMNASIMEAFVREEVEKNEKSRRENCLRCETKIPYMTDLICGNWGVVGPKAGKATFVEVNSEKGARMLDIAVQAGLLQLSPPDPKGVEMRSRINKGMAKLAARHQAEQFSLNNADIDYWAREFSKCIKCQGCILYCPVAFEAKLKTPHYEGKGRLPPAFSYHIAKAAAVGQNCVNCGCCDDVCPVDIPISKLYHDVQKRLETDL</sequence>
<evidence type="ECO:0000256" key="4">
    <source>
        <dbReference type="ARBA" id="ARBA00023004"/>
    </source>
</evidence>
<dbReference type="GO" id="GO:0051536">
    <property type="term" value="F:iron-sulfur cluster binding"/>
    <property type="evidence" value="ECO:0007669"/>
    <property type="project" value="UniProtKB-KW"/>
</dbReference>
<keyword evidence="5" id="KW-0411">Iron-sulfur</keyword>
<evidence type="ECO:0000259" key="6">
    <source>
        <dbReference type="PROSITE" id="PS51379"/>
    </source>
</evidence>